<protein>
    <recommendedName>
        <fullName evidence="13">Type II secretion system protein GspF domain-containing protein</fullName>
    </recommendedName>
</protein>
<feature type="domain" description="Type II secretion system protein GspF" evidence="13">
    <location>
        <begin position="73"/>
        <end position="195"/>
    </location>
</feature>
<dbReference type="GO" id="GO:0015628">
    <property type="term" value="P:protein secretion by the type II secretion system"/>
    <property type="evidence" value="ECO:0007669"/>
    <property type="project" value="InterPro"/>
</dbReference>
<accession>A0A0F9YL60</accession>
<dbReference type="InterPro" id="IPR011850">
    <property type="entry name" value="T2SS_GspF"/>
</dbReference>
<keyword evidence="10 12" id="KW-1133">Transmembrane helix</keyword>
<evidence type="ECO:0000256" key="10">
    <source>
        <dbReference type="ARBA" id="ARBA00022989"/>
    </source>
</evidence>
<evidence type="ECO:0000256" key="2">
    <source>
        <dbReference type="ARBA" id="ARBA00005745"/>
    </source>
</evidence>
<evidence type="ECO:0000313" key="14">
    <source>
        <dbReference type="EMBL" id="KKO05299.1"/>
    </source>
</evidence>
<feature type="transmembrane region" description="Helical" evidence="12">
    <location>
        <begin position="375"/>
        <end position="400"/>
    </location>
</feature>
<evidence type="ECO:0000256" key="4">
    <source>
        <dbReference type="ARBA" id="ARBA00022475"/>
    </source>
</evidence>
<dbReference type="InterPro" id="IPR003004">
    <property type="entry name" value="GspF/PilC"/>
</dbReference>
<dbReference type="NCBIfam" id="TIGR02120">
    <property type="entry name" value="GspF"/>
    <property type="match status" value="1"/>
</dbReference>
<dbReference type="Gene3D" id="1.20.81.30">
    <property type="entry name" value="Type II secretion system (T2SS), domain F"/>
    <property type="match status" value="2"/>
</dbReference>
<dbReference type="InterPro" id="IPR018076">
    <property type="entry name" value="T2SS_GspF_dom"/>
</dbReference>
<organism evidence="14">
    <name type="scientific">marine sediment metagenome</name>
    <dbReference type="NCBI Taxonomy" id="412755"/>
    <lineage>
        <taxon>unclassified sequences</taxon>
        <taxon>metagenomes</taxon>
        <taxon>ecological metagenomes</taxon>
    </lineage>
</organism>
<dbReference type="GO" id="GO:0005886">
    <property type="term" value="C:plasma membrane"/>
    <property type="evidence" value="ECO:0007669"/>
    <property type="project" value="UniProtKB-SubCell"/>
</dbReference>
<dbReference type="Pfam" id="PF00482">
    <property type="entry name" value="T2SSF"/>
    <property type="match status" value="2"/>
</dbReference>
<dbReference type="GO" id="GO:0046872">
    <property type="term" value="F:metal ion binding"/>
    <property type="evidence" value="ECO:0007669"/>
    <property type="project" value="UniProtKB-KW"/>
</dbReference>
<evidence type="ECO:0000256" key="5">
    <source>
        <dbReference type="ARBA" id="ARBA00022519"/>
    </source>
</evidence>
<keyword evidence="9" id="KW-0653">Protein transport</keyword>
<keyword evidence="6 12" id="KW-0812">Transmembrane</keyword>
<keyword evidence="5" id="KW-0997">Cell inner membrane</keyword>
<comment type="caution">
    <text evidence="14">The sequence shown here is derived from an EMBL/GenBank/DDBJ whole genome shotgun (WGS) entry which is preliminary data.</text>
</comment>
<sequence length="406" mass="44333">MPSFTYQALNAEGKQVSGVIEGDGERQVRAQLRAQKLKPLTISSGKAPASAAGLASLLRRQRRLSVAELSLVSRQLASLIQSGLPLDEALQISARQSRNIRVKTLLSQVRSRVLEGHTLAQAMSEHPAAFDRMYCAMVRAGESAGYLGEVMERLAEYTETGQQSRQKLQMALIYPLALLGVSVLVVSLLMTFVVPRLVSMFASSNRELPGLTQALIVVSDFMASGWALLLLVVMIAAVIGFRWRLRDAGARMRWHQFLLHVPLLSDMLRQMDSARFASTLAILLSSGVPLLESVRIAAQVLDNEVMRNATEQLAVRVQEGGSFSKSMQQADVFPPLLVQMAANGEANGTLAKQLAYAANNQERELQMRLGTTMALLEPLTIVLMGGLVTLIMLAVLLPIFNINTLI</sequence>
<keyword evidence="7" id="KW-0479">Metal-binding</keyword>
<evidence type="ECO:0000256" key="1">
    <source>
        <dbReference type="ARBA" id="ARBA00004429"/>
    </source>
</evidence>
<evidence type="ECO:0000259" key="13">
    <source>
        <dbReference type="Pfam" id="PF00482"/>
    </source>
</evidence>
<feature type="transmembrane region" description="Helical" evidence="12">
    <location>
        <begin position="172"/>
        <end position="194"/>
    </location>
</feature>
<reference evidence="14" key="1">
    <citation type="journal article" date="2015" name="Nature">
        <title>Complex archaea that bridge the gap between prokaryotes and eukaryotes.</title>
        <authorList>
            <person name="Spang A."/>
            <person name="Saw J.H."/>
            <person name="Jorgensen S.L."/>
            <person name="Zaremba-Niedzwiedzka K."/>
            <person name="Martijn J."/>
            <person name="Lind A.E."/>
            <person name="van Eijk R."/>
            <person name="Schleper C."/>
            <person name="Guy L."/>
            <person name="Ettema T.J."/>
        </authorList>
    </citation>
    <scope>NUCLEOTIDE SEQUENCE</scope>
</reference>
<feature type="domain" description="Type II secretion system protein GspF" evidence="13">
    <location>
        <begin position="276"/>
        <end position="398"/>
    </location>
</feature>
<dbReference type="AlphaFoldDB" id="A0A0F9YL60"/>
<gene>
    <name evidence="14" type="ORF">LCGC14_0075700</name>
</gene>
<evidence type="ECO:0000256" key="3">
    <source>
        <dbReference type="ARBA" id="ARBA00022448"/>
    </source>
</evidence>
<dbReference type="PANTHER" id="PTHR30012">
    <property type="entry name" value="GENERAL SECRETION PATHWAY PROTEIN"/>
    <property type="match status" value="1"/>
</dbReference>
<keyword evidence="3" id="KW-0813">Transport</keyword>
<dbReference type="EMBL" id="LAZR01000019">
    <property type="protein sequence ID" value="KKO05299.1"/>
    <property type="molecule type" value="Genomic_DNA"/>
</dbReference>
<evidence type="ECO:0000256" key="8">
    <source>
        <dbReference type="ARBA" id="ARBA00022837"/>
    </source>
</evidence>
<evidence type="ECO:0000256" key="7">
    <source>
        <dbReference type="ARBA" id="ARBA00022723"/>
    </source>
</evidence>
<dbReference type="FunFam" id="1.20.81.30:FF:000001">
    <property type="entry name" value="Type II secretion system protein F"/>
    <property type="match status" value="2"/>
</dbReference>
<keyword evidence="4" id="KW-1003">Cell membrane</keyword>
<dbReference type="InterPro" id="IPR042094">
    <property type="entry name" value="T2SS_GspF_sf"/>
</dbReference>
<dbReference type="InterPro" id="IPR001992">
    <property type="entry name" value="T2SS_GspF/T4SS_PilC_CS"/>
</dbReference>
<name>A0A0F9YL60_9ZZZZ</name>
<keyword evidence="11 12" id="KW-0472">Membrane</keyword>
<evidence type="ECO:0000256" key="12">
    <source>
        <dbReference type="SAM" id="Phobius"/>
    </source>
</evidence>
<comment type="similarity">
    <text evidence="2">Belongs to the GSP F family.</text>
</comment>
<keyword evidence="8" id="KW-0106">Calcium</keyword>
<evidence type="ECO:0000256" key="9">
    <source>
        <dbReference type="ARBA" id="ARBA00022927"/>
    </source>
</evidence>
<dbReference type="PANTHER" id="PTHR30012:SF0">
    <property type="entry name" value="TYPE II SECRETION SYSTEM PROTEIN F-RELATED"/>
    <property type="match status" value="1"/>
</dbReference>
<evidence type="ECO:0000256" key="11">
    <source>
        <dbReference type="ARBA" id="ARBA00023136"/>
    </source>
</evidence>
<dbReference type="PRINTS" id="PR00812">
    <property type="entry name" value="BCTERIALGSPF"/>
</dbReference>
<dbReference type="PROSITE" id="PS00874">
    <property type="entry name" value="T2SP_F"/>
    <property type="match status" value="1"/>
</dbReference>
<comment type="subcellular location">
    <subcellularLocation>
        <location evidence="1">Cell inner membrane</location>
        <topology evidence="1">Multi-pass membrane protein</topology>
    </subcellularLocation>
</comment>
<feature type="transmembrane region" description="Helical" evidence="12">
    <location>
        <begin position="214"/>
        <end position="243"/>
    </location>
</feature>
<proteinExistence type="inferred from homology"/>
<dbReference type="GO" id="GO:0015627">
    <property type="term" value="C:type II protein secretion system complex"/>
    <property type="evidence" value="ECO:0007669"/>
    <property type="project" value="InterPro"/>
</dbReference>
<evidence type="ECO:0000256" key="6">
    <source>
        <dbReference type="ARBA" id="ARBA00022692"/>
    </source>
</evidence>